<evidence type="ECO:0000256" key="3">
    <source>
        <dbReference type="ARBA" id="ARBA00012729"/>
    </source>
</evidence>
<evidence type="ECO:0000256" key="7">
    <source>
        <dbReference type="ARBA" id="ARBA00022679"/>
    </source>
</evidence>
<keyword evidence="13" id="KW-0326">Glycosidase</keyword>
<keyword evidence="10" id="KW-0472">Membrane</keyword>
<organism evidence="19 20">
    <name type="scientific">Penicillium expansum</name>
    <name type="common">Blue mold rot fungus</name>
    <dbReference type="NCBI Taxonomy" id="27334"/>
    <lineage>
        <taxon>Eukaryota</taxon>
        <taxon>Fungi</taxon>
        <taxon>Dikarya</taxon>
        <taxon>Ascomycota</taxon>
        <taxon>Pezizomycotina</taxon>
        <taxon>Eurotiomycetes</taxon>
        <taxon>Eurotiomycetidae</taxon>
        <taxon>Eurotiales</taxon>
        <taxon>Aspergillaceae</taxon>
        <taxon>Penicillium</taxon>
    </lineage>
</organism>
<name>A0A0A2JTY6_PENEN</name>
<dbReference type="GO" id="GO:0009277">
    <property type="term" value="C:fungal-type cell wall"/>
    <property type="evidence" value="ECO:0007669"/>
    <property type="project" value="TreeGrafter"/>
</dbReference>
<proteinExistence type="inferred from homology"/>
<dbReference type="HOGENOM" id="CLU_027506_3_2_1"/>
<keyword evidence="11" id="KW-0325">Glycoprotein</keyword>
<dbReference type="AlphaFoldDB" id="A0A0A2JTY6"/>
<dbReference type="PROSITE" id="PS51762">
    <property type="entry name" value="GH16_2"/>
    <property type="match status" value="1"/>
</dbReference>
<feature type="domain" description="GH16" evidence="18">
    <location>
        <begin position="17"/>
        <end position="250"/>
    </location>
</feature>
<dbReference type="GO" id="GO:0016757">
    <property type="term" value="F:glycosyltransferase activity"/>
    <property type="evidence" value="ECO:0007669"/>
    <property type="project" value="UniProtKB-KW"/>
</dbReference>
<evidence type="ECO:0000256" key="6">
    <source>
        <dbReference type="ARBA" id="ARBA00022676"/>
    </source>
</evidence>
<comment type="catalytic activity">
    <reaction evidence="1">
        <text>Random endo-hydrolysis of N-acetyl-beta-D-glucosaminide (1-&gt;4)-beta-linkages in chitin and chitodextrins.</text>
        <dbReference type="EC" id="3.2.1.14"/>
    </reaction>
</comment>
<evidence type="ECO:0000256" key="14">
    <source>
        <dbReference type="ARBA" id="ARBA00023316"/>
    </source>
</evidence>
<dbReference type="GO" id="GO:0008843">
    <property type="term" value="F:endochitinase activity"/>
    <property type="evidence" value="ECO:0007669"/>
    <property type="project" value="UniProtKB-EC"/>
</dbReference>
<keyword evidence="6" id="KW-0328">Glycosyltransferase</keyword>
<keyword evidence="20" id="KW-1185">Reference proteome</keyword>
<feature type="signal peptide" evidence="17">
    <location>
        <begin position="1"/>
        <end position="19"/>
    </location>
</feature>
<evidence type="ECO:0000256" key="1">
    <source>
        <dbReference type="ARBA" id="ARBA00000822"/>
    </source>
</evidence>
<keyword evidence="7" id="KW-0808">Transferase</keyword>
<dbReference type="EC" id="3.2.1.14" evidence="3"/>
<reference evidence="19 20" key="1">
    <citation type="journal article" date="2015" name="Mol. Plant Microbe Interact.">
        <title>Genome, transcriptome, and functional analyses of Penicillium expansum provide new insights into secondary metabolism and pathogenicity.</title>
        <authorList>
            <person name="Ballester A.R."/>
            <person name="Marcet-Houben M."/>
            <person name="Levin E."/>
            <person name="Sela N."/>
            <person name="Selma-Lazaro C."/>
            <person name="Carmona L."/>
            <person name="Wisniewski M."/>
            <person name="Droby S."/>
            <person name="Gonzalez-Candelas L."/>
            <person name="Gabaldon T."/>
        </authorList>
    </citation>
    <scope>NUCLEOTIDE SEQUENCE [LARGE SCALE GENOMIC DNA]</scope>
    <source>
        <strain evidence="19 20">MD-8</strain>
    </source>
</reference>
<accession>A0A0A2JTY6</accession>
<dbReference type="SUPFAM" id="SSF49899">
    <property type="entry name" value="Concanavalin A-like lectins/glucanases"/>
    <property type="match status" value="1"/>
</dbReference>
<evidence type="ECO:0000256" key="2">
    <source>
        <dbReference type="ARBA" id="ARBA00004609"/>
    </source>
</evidence>
<dbReference type="GO" id="GO:0005975">
    <property type="term" value="P:carbohydrate metabolic process"/>
    <property type="evidence" value="ECO:0007669"/>
    <property type="project" value="InterPro"/>
</dbReference>
<keyword evidence="12" id="KW-0449">Lipoprotein</keyword>
<dbReference type="VEuPathDB" id="FungiDB:PEXP_022470"/>
<feature type="chain" id="PRO_5009752709" description="chitinase" evidence="17">
    <location>
        <begin position="20"/>
        <end position="441"/>
    </location>
</feature>
<keyword evidence="5" id="KW-0336">GPI-anchor</keyword>
<protein>
    <recommendedName>
        <fullName evidence="3">chitinase</fullName>
        <ecNumber evidence="3">3.2.1.14</ecNumber>
    </recommendedName>
</protein>
<evidence type="ECO:0000256" key="10">
    <source>
        <dbReference type="ARBA" id="ARBA00023136"/>
    </source>
</evidence>
<dbReference type="GO" id="GO:0005886">
    <property type="term" value="C:plasma membrane"/>
    <property type="evidence" value="ECO:0007669"/>
    <property type="project" value="UniProtKB-SubCell"/>
</dbReference>
<keyword evidence="14" id="KW-0961">Cell wall biogenesis/degradation</keyword>
<evidence type="ECO:0000256" key="13">
    <source>
        <dbReference type="ARBA" id="ARBA00023295"/>
    </source>
</evidence>
<feature type="compositionally biased region" description="Low complexity" evidence="16">
    <location>
        <begin position="361"/>
        <end position="372"/>
    </location>
</feature>
<keyword evidence="8 17" id="KW-0732">Signal</keyword>
<dbReference type="EMBL" id="JQFZ01000121">
    <property type="protein sequence ID" value="KGO58291.1"/>
    <property type="molecule type" value="Genomic_DNA"/>
</dbReference>
<feature type="region of interest" description="Disordered" evidence="16">
    <location>
        <begin position="361"/>
        <end position="390"/>
    </location>
</feature>
<dbReference type="InterPro" id="IPR000757">
    <property type="entry name" value="Beta-glucanase-like"/>
</dbReference>
<evidence type="ECO:0000259" key="18">
    <source>
        <dbReference type="PROSITE" id="PS51762"/>
    </source>
</evidence>
<dbReference type="GO" id="GO:0030246">
    <property type="term" value="F:carbohydrate binding"/>
    <property type="evidence" value="ECO:0007669"/>
    <property type="project" value="UniProtKB-KW"/>
</dbReference>
<dbReference type="GO" id="GO:0098552">
    <property type="term" value="C:side of membrane"/>
    <property type="evidence" value="ECO:0007669"/>
    <property type="project" value="UniProtKB-KW"/>
</dbReference>
<dbReference type="Pfam" id="PF00722">
    <property type="entry name" value="Glyco_hydro_16"/>
    <property type="match status" value="2"/>
</dbReference>
<evidence type="ECO:0000256" key="5">
    <source>
        <dbReference type="ARBA" id="ARBA00022622"/>
    </source>
</evidence>
<evidence type="ECO:0000256" key="12">
    <source>
        <dbReference type="ARBA" id="ARBA00023288"/>
    </source>
</evidence>
<evidence type="ECO:0000256" key="15">
    <source>
        <dbReference type="ARBA" id="ARBA00038074"/>
    </source>
</evidence>
<evidence type="ECO:0000256" key="9">
    <source>
        <dbReference type="ARBA" id="ARBA00022801"/>
    </source>
</evidence>
<dbReference type="RefSeq" id="XP_016599785.1">
    <property type="nucleotide sequence ID" value="XM_016744072.1"/>
</dbReference>
<dbReference type="PANTHER" id="PTHR10963">
    <property type="entry name" value="GLYCOSYL HYDROLASE-RELATED"/>
    <property type="match status" value="1"/>
</dbReference>
<dbReference type="Gene3D" id="2.60.120.200">
    <property type="match status" value="1"/>
</dbReference>
<dbReference type="STRING" id="27334.A0A0A2JTY6"/>
<dbReference type="Proteomes" id="UP000030143">
    <property type="component" value="Unassembled WGS sequence"/>
</dbReference>
<keyword evidence="9" id="KW-0378">Hydrolase</keyword>
<keyword evidence="19" id="KW-0430">Lectin</keyword>
<comment type="caution">
    <text evidence="19">The sequence shown here is derived from an EMBL/GenBank/DDBJ whole genome shotgun (WGS) entry which is preliminary data.</text>
</comment>
<dbReference type="GO" id="GO:0031505">
    <property type="term" value="P:fungal-type cell wall organization"/>
    <property type="evidence" value="ECO:0007669"/>
    <property type="project" value="TreeGrafter"/>
</dbReference>
<feature type="region of interest" description="Disordered" evidence="16">
    <location>
        <begin position="282"/>
        <end position="307"/>
    </location>
</feature>
<evidence type="ECO:0000256" key="4">
    <source>
        <dbReference type="ARBA" id="ARBA00022475"/>
    </source>
</evidence>
<comment type="similarity">
    <text evidence="15">Belongs to the glycosyl hydrolase 16 family. CRH1 subfamily.</text>
</comment>
<evidence type="ECO:0000313" key="19">
    <source>
        <dbReference type="EMBL" id="KGO58291.1"/>
    </source>
</evidence>
<evidence type="ECO:0000256" key="16">
    <source>
        <dbReference type="SAM" id="MobiDB-lite"/>
    </source>
</evidence>
<feature type="compositionally biased region" description="Low complexity" evidence="16">
    <location>
        <begin position="291"/>
        <end position="307"/>
    </location>
</feature>
<sequence>MQYRLIFAALAATVSLVLAQNAPDCNAFDKTCPSNKGNTKGHINYDLTQTSALNDWTTAGGAIVTGPDGAEFTIHKQGDTPTIITDYYIFYGEISVEMKGSPGTGIVSSVYMLSDNNDEIDWVSSNLQCISQETYMLIDIQEALGGSTDKLQTDYFGKGDTSEDYNRWTWQPVTTPQEVFHKYTWIWSKEKLTWAIDGTVVQTVNYADAKGGTRFPQTPMRVRIGIWAGGDPSKIKGTIDWAGGETDYSKAPFTMYVKSVEIVNHTPAENYVYSDKSGSSDSIEIHGGVSSGEISSSTSSDTSTASDIASLTSSSTGLSTATSSLASSSAKSGTETTTDLVTSTSYLTALSSSILSSAFSSSTGNSSNPAGTLPTVSSAEPKSTGLSSNSTSAASTVTAASSTSKSSTGAAISPTSSFNSACALGSGYLALLTLILGLILV</sequence>
<dbReference type="CDD" id="cd02183">
    <property type="entry name" value="GH16_fungal_CRH1_transglycosylase"/>
    <property type="match status" value="1"/>
</dbReference>
<dbReference type="GeneID" id="27679492"/>
<gene>
    <name evidence="19" type="ORF">PEX2_068010</name>
</gene>
<comment type="subcellular location">
    <subcellularLocation>
        <location evidence="2">Cell membrane</location>
        <topology evidence="2">Lipid-anchor</topology>
        <topology evidence="2">GPI-anchor</topology>
    </subcellularLocation>
</comment>
<evidence type="ECO:0000256" key="11">
    <source>
        <dbReference type="ARBA" id="ARBA00023180"/>
    </source>
</evidence>
<dbReference type="InterPro" id="IPR013320">
    <property type="entry name" value="ConA-like_dom_sf"/>
</dbReference>
<keyword evidence="4" id="KW-1003">Cell membrane</keyword>
<dbReference type="InterPro" id="IPR050546">
    <property type="entry name" value="Glycosyl_Hydrlase_16"/>
</dbReference>
<evidence type="ECO:0000256" key="8">
    <source>
        <dbReference type="ARBA" id="ARBA00022729"/>
    </source>
</evidence>
<dbReference type="PANTHER" id="PTHR10963:SF27">
    <property type="entry name" value="GLYCOSIDASE-RELATED"/>
    <property type="match status" value="1"/>
</dbReference>
<evidence type="ECO:0000313" key="20">
    <source>
        <dbReference type="Proteomes" id="UP000030143"/>
    </source>
</evidence>
<evidence type="ECO:0000256" key="17">
    <source>
        <dbReference type="SAM" id="SignalP"/>
    </source>
</evidence>